<evidence type="ECO:0000313" key="5">
    <source>
        <dbReference type="Proteomes" id="UP001642484"/>
    </source>
</evidence>
<dbReference type="CDD" id="cd00030">
    <property type="entry name" value="C2"/>
    <property type="match status" value="1"/>
</dbReference>
<evidence type="ECO:0000259" key="3">
    <source>
        <dbReference type="PROSITE" id="PS50004"/>
    </source>
</evidence>
<dbReference type="Pfam" id="PF00168">
    <property type="entry name" value="C2"/>
    <property type="match status" value="1"/>
</dbReference>
<organism evidence="4 5">
    <name type="scientific">Durusdinium trenchii</name>
    <dbReference type="NCBI Taxonomy" id="1381693"/>
    <lineage>
        <taxon>Eukaryota</taxon>
        <taxon>Sar</taxon>
        <taxon>Alveolata</taxon>
        <taxon>Dinophyceae</taxon>
        <taxon>Suessiales</taxon>
        <taxon>Symbiodiniaceae</taxon>
        <taxon>Durusdinium</taxon>
    </lineage>
</organism>
<dbReference type="SUPFAM" id="SSF49562">
    <property type="entry name" value="C2 domain (Calcium/lipid-binding domain, CaLB)"/>
    <property type="match status" value="1"/>
</dbReference>
<feature type="compositionally biased region" description="Basic and acidic residues" evidence="1">
    <location>
        <begin position="29"/>
        <end position="42"/>
    </location>
</feature>
<evidence type="ECO:0000256" key="2">
    <source>
        <dbReference type="SAM" id="Phobius"/>
    </source>
</evidence>
<feature type="transmembrane region" description="Helical" evidence="2">
    <location>
        <begin position="437"/>
        <end position="455"/>
    </location>
</feature>
<reference evidence="4 5" key="1">
    <citation type="submission" date="2024-02" db="EMBL/GenBank/DDBJ databases">
        <authorList>
            <person name="Chen Y."/>
            <person name="Shah S."/>
            <person name="Dougan E. K."/>
            <person name="Thang M."/>
            <person name="Chan C."/>
        </authorList>
    </citation>
    <scope>NUCLEOTIDE SEQUENCE [LARGE SCALE GENOMIC DNA]</scope>
</reference>
<dbReference type="InterPro" id="IPR035892">
    <property type="entry name" value="C2_domain_sf"/>
</dbReference>
<accession>A0ABP0IN88</accession>
<proteinExistence type="predicted"/>
<feature type="transmembrane region" description="Helical" evidence="2">
    <location>
        <begin position="412"/>
        <end position="431"/>
    </location>
</feature>
<dbReference type="InterPro" id="IPR000008">
    <property type="entry name" value="C2_dom"/>
</dbReference>
<feature type="region of interest" description="Disordered" evidence="1">
    <location>
        <begin position="1"/>
        <end position="93"/>
    </location>
</feature>
<feature type="domain" description="C2" evidence="3">
    <location>
        <begin position="118"/>
        <end position="236"/>
    </location>
</feature>
<protein>
    <recommendedName>
        <fullName evidence="3">C2 domain-containing protein</fullName>
    </recommendedName>
</protein>
<feature type="compositionally biased region" description="Polar residues" evidence="1">
    <location>
        <begin position="14"/>
        <end position="24"/>
    </location>
</feature>
<dbReference type="PROSITE" id="PS50004">
    <property type="entry name" value="C2"/>
    <property type="match status" value="1"/>
</dbReference>
<dbReference type="EMBL" id="CAXAMN010003335">
    <property type="protein sequence ID" value="CAK9004051.1"/>
    <property type="molecule type" value="Genomic_DNA"/>
</dbReference>
<keyword evidence="2" id="KW-1133">Transmembrane helix</keyword>
<feature type="compositionally biased region" description="Basic and acidic residues" evidence="1">
    <location>
        <begin position="49"/>
        <end position="67"/>
    </location>
</feature>
<keyword evidence="2" id="KW-0472">Membrane</keyword>
<dbReference type="Gene3D" id="2.60.40.150">
    <property type="entry name" value="C2 domain"/>
    <property type="match status" value="1"/>
</dbReference>
<gene>
    <name evidence="4" type="ORF">CCMP2556_LOCUS7525</name>
</gene>
<dbReference type="SMART" id="SM00239">
    <property type="entry name" value="C2"/>
    <property type="match status" value="1"/>
</dbReference>
<feature type="region of interest" description="Disordered" evidence="1">
    <location>
        <begin position="272"/>
        <end position="294"/>
    </location>
</feature>
<keyword evidence="5" id="KW-1185">Reference proteome</keyword>
<sequence length="614" mass="69415">MAVPSPRVEGPQDSFASTANTIFASNPRILEEQKQQWREEKGLSGLWDPNKDPRRAPSPRSPEERAGRPVAAPLRRRGVPQSWVDEEMGEQDQPLLRQVPSTEAPRDDFHRCRWRCIWQPERAVETLGAVAQLQLSIVRGKDLACHELSSLFQPTCNAAAKVYLDDTLVCQSKCQQRTRDPDWKFQKSLDVTCPYSMLRVHVVDFGNSNAVTRHQIGFVEINLGDLPLNKELIGWFELRHPDALKRTSWERYATHCQRRDDQMPRLRKPRVPVQKLQQESQEFSPDGNDTLNTSGQRSFLGSCASYLGRSTAELQRQVSEAIKPEERENAGEILLRLRLSYLDRARDSFFAKALQPACVHHGTSILQADSDSDFHLQHLWDDVIDVKQQVLQDAVSSTANFFRYILHWRSNILSAILLVSLTGPLCYSALFPHPRNLWLWTAVVPGVIALLHLLLSISSARAFMLQGGTNAPLTQEGFVRTAAWRDTEQMVAFIDRVVLDTNGCVCDQRELRSFAARCFRDGKPRLTLGELRTGLKASNWVSFDLPAVPSDADGEGKTLLREGCPSTEVQPGDLVLVDGKRRAWVTRLAPSELVVEYEDMEEVHSKQPEVGDSR</sequence>
<comment type="caution">
    <text evidence="4">The sequence shown here is derived from an EMBL/GenBank/DDBJ whole genome shotgun (WGS) entry which is preliminary data.</text>
</comment>
<evidence type="ECO:0000256" key="1">
    <source>
        <dbReference type="SAM" id="MobiDB-lite"/>
    </source>
</evidence>
<name>A0ABP0IN88_9DINO</name>
<evidence type="ECO:0000313" key="4">
    <source>
        <dbReference type="EMBL" id="CAK9004051.1"/>
    </source>
</evidence>
<feature type="compositionally biased region" description="Polar residues" evidence="1">
    <location>
        <begin position="275"/>
        <end position="294"/>
    </location>
</feature>
<keyword evidence="2" id="KW-0812">Transmembrane</keyword>
<dbReference type="Proteomes" id="UP001642484">
    <property type="component" value="Unassembled WGS sequence"/>
</dbReference>